<protein>
    <submittedName>
        <fullName evidence="1">Uncharacterized protein</fullName>
    </submittedName>
</protein>
<accession>A0A0F9NQN1</accession>
<dbReference type="InterPro" id="IPR015424">
    <property type="entry name" value="PyrdxlP-dep_Trfase"/>
</dbReference>
<reference evidence="1" key="1">
    <citation type="journal article" date="2015" name="Nature">
        <title>Complex archaea that bridge the gap between prokaryotes and eukaryotes.</title>
        <authorList>
            <person name="Spang A."/>
            <person name="Saw J.H."/>
            <person name="Jorgensen S.L."/>
            <person name="Zaremba-Niedzwiedzka K."/>
            <person name="Martijn J."/>
            <person name="Lind A.E."/>
            <person name="van Eijk R."/>
            <person name="Schleper C."/>
            <person name="Guy L."/>
            <person name="Ettema T.J."/>
        </authorList>
    </citation>
    <scope>NUCLEOTIDE SEQUENCE</scope>
</reference>
<dbReference type="SUPFAM" id="SSF53383">
    <property type="entry name" value="PLP-dependent transferases"/>
    <property type="match status" value="1"/>
</dbReference>
<proteinExistence type="predicted"/>
<dbReference type="Gene3D" id="3.90.1150.10">
    <property type="entry name" value="Aspartate Aminotransferase, domain 1"/>
    <property type="match status" value="1"/>
</dbReference>
<comment type="caution">
    <text evidence="1">The sequence shown here is derived from an EMBL/GenBank/DDBJ whole genome shotgun (WGS) entry which is preliminary data.</text>
</comment>
<evidence type="ECO:0000313" key="1">
    <source>
        <dbReference type="EMBL" id="KKM83582.1"/>
    </source>
</evidence>
<feature type="non-terminal residue" evidence="1">
    <location>
        <position position="1"/>
    </location>
</feature>
<organism evidence="1">
    <name type="scientific">marine sediment metagenome</name>
    <dbReference type="NCBI Taxonomy" id="412755"/>
    <lineage>
        <taxon>unclassified sequences</taxon>
        <taxon>metagenomes</taxon>
        <taxon>ecological metagenomes</taxon>
    </lineage>
</organism>
<dbReference type="EMBL" id="LAZR01007692">
    <property type="protein sequence ID" value="KKM83582.1"/>
    <property type="molecule type" value="Genomic_DNA"/>
</dbReference>
<name>A0A0F9NQN1_9ZZZZ</name>
<dbReference type="InterPro" id="IPR015422">
    <property type="entry name" value="PyrdxlP-dep_Trfase_small"/>
</dbReference>
<gene>
    <name evidence="1" type="ORF">LCGC14_1308010</name>
</gene>
<sequence length="104" mass="12266">YYRTKLNNFDGVTLLQDSLDRLSSSWLFTMLVEDRVGFSRLMGEKGIHVNRVHERNDQHTCTKKFVTELPNLDKVIDKMICIPCGWWVSETDREYIINAIKEGW</sequence>
<dbReference type="AlphaFoldDB" id="A0A0F9NQN1"/>